<evidence type="ECO:0000256" key="2">
    <source>
        <dbReference type="SAM" id="Phobius"/>
    </source>
</evidence>
<feature type="region of interest" description="Disordered" evidence="1">
    <location>
        <begin position="1"/>
        <end position="38"/>
    </location>
</feature>
<proteinExistence type="predicted"/>
<accession>A0AA86NIA8</accession>
<comment type="caution">
    <text evidence="3">The sequence shown here is derived from an EMBL/GenBank/DDBJ whole genome shotgun (WGS) entry which is preliminary data.</text>
</comment>
<keyword evidence="2" id="KW-0812">Transmembrane</keyword>
<organism evidence="3">
    <name type="scientific">Hexamita inflata</name>
    <dbReference type="NCBI Taxonomy" id="28002"/>
    <lineage>
        <taxon>Eukaryota</taxon>
        <taxon>Metamonada</taxon>
        <taxon>Diplomonadida</taxon>
        <taxon>Hexamitidae</taxon>
        <taxon>Hexamitinae</taxon>
        <taxon>Hexamita</taxon>
    </lineage>
</organism>
<reference evidence="3" key="1">
    <citation type="submission" date="2023-06" db="EMBL/GenBank/DDBJ databases">
        <authorList>
            <person name="Kurt Z."/>
        </authorList>
    </citation>
    <scope>NUCLEOTIDE SEQUENCE</scope>
</reference>
<keyword evidence="2" id="KW-0472">Membrane</keyword>
<keyword evidence="2" id="KW-1133">Transmembrane helix</keyword>
<name>A0AA86NIA8_9EUKA</name>
<reference evidence="4 5" key="2">
    <citation type="submission" date="2024-07" db="EMBL/GenBank/DDBJ databases">
        <authorList>
            <person name="Akdeniz Z."/>
        </authorList>
    </citation>
    <scope>NUCLEOTIDE SEQUENCE [LARGE SCALE GENOMIC DNA]</scope>
</reference>
<evidence type="ECO:0000256" key="1">
    <source>
        <dbReference type="SAM" id="MobiDB-lite"/>
    </source>
</evidence>
<dbReference type="Proteomes" id="UP001642409">
    <property type="component" value="Unassembled WGS sequence"/>
</dbReference>
<evidence type="ECO:0000313" key="5">
    <source>
        <dbReference type="Proteomes" id="UP001642409"/>
    </source>
</evidence>
<feature type="transmembrane region" description="Helical" evidence="2">
    <location>
        <begin position="66"/>
        <end position="91"/>
    </location>
</feature>
<dbReference type="EMBL" id="CAXDID020000221">
    <property type="protein sequence ID" value="CAL6058462.1"/>
    <property type="molecule type" value="Genomic_DNA"/>
</dbReference>
<evidence type="ECO:0000313" key="4">
    <source>
        <dbReference type="EMBL" id="CAL6058462.1"/>
    </source>
</evidence>
<gene>
    <name evidence="4" type="ORF">HINF_LOCUS48281</name>
    <name evidence="3" type="ORF">HINF_LOCUS7385</name>
</gene>
<dbReference type="EMBL" id="CATOUU010000184">
    <property type="protein sequence ID" value="CAI9919740.1"/>
    <property type="molecule type" value="Genomic_DNA"/>
</dbReference>
<protein>
    <submittedName>
        <fullName evidence="4">Hypothetical_protein</fullName>
    </submittedName>
</protein>
<evidence type="ECO:0000313" key="3">
    <source>
        <dbReference type="EMBL" id="CAI9919740.1"/>
    </source>
</evidence>
<keyword evidence="5" id="KW-1185">Reference proteome</keyword>
<sequence length="1580" mass="184853">MLCMKAPSRRSKVKLPQQGHRQASRVWEQGKKARPNASLDLMGSKQPSTIEDFEHERVRKLIKLKIVWSACINIFILSIIFIQFTSCYSLLIQMLQEFSIQVEINRQISIITLNDCIQDTNMKNITEFLDELLTFQKLKITGINILTLYAPSLSGIMITHEELQIHIGQMLILYYLIKSIQINDLNDYITLSIVDSSNNVTNRYKQFNNTTKSNVSWLWCDCYLFMKHLGIKFCYLQDVEKEMQSLNIIDSYLKESVLITTMQKGTENLFINPIVQLLPIFKLKFKNDFNQIYVDEYDKYANVSKIMSTCEYKESPLFEQTTSVQSDSIIIEKHMINKFYEDYNSNQMYKLNPLLIPIHYLTLHSSKLHEQIKYCVTIIMQQCHLFKVFHSVLNYIYHQKIDDIIENSFGLMHDGSQTGKSTLQLAIFYAFLFHPNLTKTPIILNNSGGSSTQPLYYQNNLQIQKQIGSLNTNFKLQIEQTQDINVDSFINLVIANLNDFKAYPDNIVNLALEIQNVLQTMQQIQIIARAKILENDQILQKYSNNNINRILTEPYFDIIINIVIQLYSNLKLNTEKFLQITNSNIISFFLFINRYKHDMSQTPEPKIVVQAVILIDEISVNDIAIKKDSRIKLLNQAKFIIQSLSQKESEIQFMEIYTPNIKQYLQDTSPKYQKIFSILNTNNVQEIMMLIFPLSLFLKENGIIQITTSLQFNILKSSNNWESNEAQDAMKYVFDTLSELSNLDGFEALSYRDLLNALTNLSQINSNFNQIFNYELIQQQIAAACNCCKNTSIIYQYSKCYTAGDFQCLLSGTNARLSNFVNYTMYLKHTGDSVLINLGDTKYLHIVSIIVSQLHASMLKQQYYQNGIDSVKFGILPLEISDSDLFFDIFQVIQANAISYIQLQCPAVSPQLVIVDDQYKLIYSRSQQTYLFHPKIGRLLNKIKIDNYLNQLAICKQISETSSTKNIISESYKSNLLIYYGRKKSVITENNSINIQTQPLSTSNQPVLANQVNQLIQQLFMRLNEPQQSEENINSFVSTILNNVKLVNKNVQIHESFCLLHFLSYLSRMSNVQQIVSKVIEKINLYIWNEQYYQQLIDINNKIIVQTKQQIEVVSMTQYDQAVNILQASQIKVLHISVLTFQIIYLKTMEEFQFKLAFLIKSKSACNLTTKNFENYQILNKIILNKVQYLFNQFFDKYKTLLYNLNPNMLPHIQYEQFDEQQVYEIYFDLGELNKAFDISQDFLKLNIQFDENYFKQKKYLKDIEECHKILKLNETKSKQLFSQIIATKYYPVEAARISKKLELINQIEEIQQIFKYSQTFLQNKELQSYSEQINIQNQIAQTLKQFNDRILNQQSQQVTQYKYILENQLIEKQLIQFMNNQTELNQTLLEKKICKPGYVIKYLAGQQQNIQKEVNDIQEILPINDWAISVMQPELAVFYNVNDDNIQQLDNTKQYQQFILKQLDIIEIASNYFIQQQKKQIVIIAIPIDNNDFIIGIKFANENAKYSFDLKKLIYIQQNDLYSLFLEPGSHNDIENDDKRQILIQNEILKFPIFGYKIKNDEIINNQEFIQFELNSEIF</sequence>